<dbReference type="Proteomes" id="UP000003986">
    <property type="component" value="Unassembled WGS sequence"/>
</dbReference>
<dbReference type="AlphaFoldDB" id="D6ABN2"/>
<protein>
    <submittedName>
        <fullName evidence="2">Predicted protein</fullName>
    </submittedName>
</protein>
<proteinExistence type="predicted"/>
<evidence type="ECO:0000313" key="3">
    <source>
        <dbReference type="Proteomes" id="UP000003986"/>
    </source>
</evidence>
<reference evidence="3" key="2">
    <citation type="submission" date="2008-12" db="EMBL/GenBank/DDBJ databases">
        <title>Annotation of Streptomyces roseosporus strain NRRL 15998.</title>
        <authorList>
            <consortium name="The Broad Institute Genome Sequencing Platform"/>
            <consortium name="Broad Institute Microbial Sequencing Center"/>
            <person name="Fischbach M."/>
            <person name="Ward D."/>
            <person name="Young S."/>
            <person name="Kodira C.D."/>
            <person name="Zeng Q."/>
            <person name="Koehrsen M."/>
            <person name="Godfrey P."/>
            <person name="Alvarado L."/>
            <person name="Berlin A.M."/>
            <person name="Borenstein D."/>
            <person name="Chen Z."/>
            <person name="Engels R."/>
            <person name="Freedman E."/>
            <person name="Gellesch M."/>
            <person name="Goldberg J."/>
            <person name="Griggs A."/>
            <person name="Gujja S."/>
            <person name="Heiman D.I."/>
            <person name="Hepburn T.A."/>
            <person name="Howarth C."/>
            <person name="Jen D."/>
            <person name="Larson L."/>
            <person name="Lewis B."/>
            <person name="Mehta T."/>
            <person name="Park D."/>
            <person name="Pearson M."/>
            <person name="Roberts A."/>
            <person name="Saif S."/>
            <person name="Shea T.D."/>
            <person name="Shenoy N."/>
            <person name="Sisk P."/>
            <person name="Stolte C."/>
            <person name="Sykes S.N."/>
            <person name="Walk T."/>
            <person name="White J."/>
            <person name="Yandava C."/>
            <person name="Straight P."/>
            <person name="Clardy J."/>
            <person name="Hung D."/>
            <person name="Kolter R."/>
            <person name="Mekalanos J."/>
            <person name="Walker S."/>
            <person name="Walsh C.T."/>
            <person name="Wieland B.L.C."/>
            <person name="Ilzarbe M."/>
            <person name="Galagan J."/>
            <person name="Nusbaum C."/>
            <person name="Birren B."/>
        </authorList>
    </citation>
    <scope>NUCLEOTIDE SEQUENCE [LARGE SCALE GENOMIC DNA]</scope>
    <source>
        <strain evidence="3">NRRL 15998</strain>
    </source>
</reference>
<organism evidence="2 3">
    <name type="scientific">Streptomyces filamentosus NRRL 15998</name>
    <dbReference type="NCBI Taxonomy" id="457431"/>
    <lineage>
        <taxon>Bacteria</taxon>
        <taxon>Bacillati</taxon>
        <taxon>Actinomycetota</taxon>
        <taxon>Actinomycetes</taxon>
        <taxon>Kitasatosporales</taxon>
        <taxon>Streptomycetaceae</taxon>
        <taxon>Streptomyces</taxon>
    </lineage>
</organism>
<dbReference type="EMBL" id="DS999644">
    <property type="protein sequence ID" value="EFE78488.2"/>
    <property type="molecule type" value="Genomic_DNA"/>
</dbReference>
<feature type="compositionally biased region" description="Basic and acidic residues" evidence="1">
    <location>
        <begin position="38"/>
        <end position="49"/>
    </location>
</feature>
<gene>
    <name evidence="2" type="ORF">SSGG_05855</name>
</gene>
<evidence type="ECO:0000313" key="2">
    <source>
        <dbReference type="EMBL" id="EFE78488.2"/>
    </source>
</evidence>
<reference evidence="3" key="1">
    <citation type="submission" date="2008-10" db="EMBL/GenBank/DDBJ databases">
        <authorList>
            <person name="Molnar K."/>
        </authorList>
    </citation>
    <scope>NUCLEOTIDE SEQUENCE [LARGE SCALE GENOMIC DNA]</scope>
    <source>
        <strain evidence="3">NRRL 15998</strain>
    </source>
</reference>
<feature type="region of interest" description="Disordered" evidence="1">
    <location>
        <begin position="1"/>
        <end position="62"/>
    </location>
</feature>
<accession>D6ABN2</accession>
<name>D6ABN2_STRFL</name>
<evidence type="ECO:0000256" key="1">
    <source>
        <dbReference type="SAM" id="MobiDB-lite"/>
    </source>
</evidence>
<sequence>MPPRTCLRTPLSGVRPISAPGRGPNHYESAHSTRSRRKEQALRSGELRKSPAHRAASDHAPGVPFLDRWVGEWKAVSG</sequence>